<gene>
    <name evidence="1" type="ORF">B4U79_03125</name>
</gene>
<dbReference type="InterPro" id="IPR013783">
    <property type="entry name" value="Ig-like_fold"/>
</dbReference>
<dbReference type="Proteomes" id="UP000285301">
    <property type="component" value="Unassembled WGS sequence"/>
</dbReference>
<sequence>MAYSPVWLNCSFDLENDKLYSIKWYKNNNEFYRYVPRDEQKIRIYSTPGMEFISVNFPNEGPTILGLKSSYKNGEKLTAMCTAKESKPSAELKFYINDAEVADELVKLKLLKNNNSRVEQRQLLLHFILYDHYFVDNMLKLKCTASVSNVYSKSYEEIIFGEQSNNQILHFGISLLSTLLIASIE</sequence>
<dbReference type="Gene3D" id="2.60.40.10">
    <property type="entry name" value="Immunoglobulins"/>
    <property type="match status" value="1"/>
</dbReference>
<feature type="non-terminal residue" evidence="1">
    <location>
        <position position="185"/>
    </location>
</feature>
<organism evidence="1 2">
    <name type="scientific">Dinothrombium tinctorium</name>
    <dbReference type="NCBI Taxonomy" id="1965070"/>
    <lineage>
        <taxon>Eukaryota</taxon>
        <taxon>Metazoa</taxon>
        <taxon>Ecdysozoa</taxon>
        <taxon>Arthropoda</taxon>
        <taxon>Chelicerata</taxon>
        <taxon>Arachnida</taxon>
        <taxon>Acari</taxon>
        <taxon>Acariformes</taxon>
        <taxon>Trombidiformes</taxon>
        <taxon>Prostigmata</taxon>
        <taxon>Anystina</taxon>
        <taxon>Parasitengona</taxon>
        <taxon>Trombidioidea</taxon>
        <taxon>Trombidiidae</taxon>
        <taxon>Dinothrombium</taxon>
    </lineage>
</organism>
<proteinExistence type="predicted"/>
<evidence type="ECO:0008006" key="3">
    <source>
        <dbReference type="Google" id="ProtNLM"/>
    </source>
</evidence>
<dbReference type="PANTHER" id="PTHR21261">
    <property type="entry name" value="BEAT PROTEIN"/>
    <property type="match status" value="1"/>
</dbReference>
<accession>A0A443R0J4</accession>
<dbReference type="PANTHER" id="PTHR21261:SF15">
    <property type="entry name" value="BEATEN PATH IIIA, ISOFORM D-RELATED"/>
    <property type="match status" value="1"/>
</dbReference>
<protein>
    <recommendedName>
        <fullName evidence="3">Ig-like domain-containing protein</fullName>
    </recommendedName>
</protein>
<evidence type="ECO:0000313" key="1">
    <source>
        <dbReference type="EMBL" id="RWS08773.1"/>
    </source>
</evidence>
<evidence type="ECO:0000313" key="2">
    <source>
        <dbReference type="Proteomes" id="UP000285301"/>
    </source>
</evidence>
<dbReference type="AlphaFoldDB" id="A0A443R0J4"/>
<dbReference type="OrthoDB" id="6343941at2759"/>
<dbReference type="EMBL" id="NCKU01002795">
    <property type="protein sequence ID" value="RWS08773.1"/>
    <property type="molecule type" value="Genomic_DNA"/>
</dbReference>
<comment type="caution">
    <text evidence="1">The sequence shown here is derived from an EMBL/GenBank/DDBJ whole genome shotgun (WGS) entry which is preliminary data.</text>
</comment>
<name>A0A443R0J4_9ACAR</name>
<dbReference type="STRING" id="1965070.A0A443R0J4"/>
<reference evidence="1 2" key="1">
    <citation type="journal article" date="2018" name="Gigascience">
        <title>Genomes of trombidid mites reveal novel predicted allergens and laterally-transferred genes associated with secondary metabolism.</title>
        <authorList>
            <person name="Dong X."/>
            <person name="Chaisiri K."/>
            <person name="Xia D."/>
            <person name="Armstrong S.D."/>
            <person name="Fang Y."/>
            <person name="Donnelly M.J."/>
            <person name="Kadowaki T."/>
            <person name="McGarry J.W."/>
            <person name="Darby A.C."/>
            <person name="Makepeace B.L."/>
        </authorList>
    </citation>
    <scope>NUCLEOTIDE SEQUENCE [LARGE SCALE GENOMIC DNA]</scope>
    <source>
        <strain evidence="1">UoL-WK</strain>
    </source>
</reference>
<keyword evidence="2" id="KW-1185">Reference proteome</keyword>